<dbReference type="Pfam" id="PF12822">
    <property type="entry name" value="ECF_trnsprt"/>
    <property type="match status" value="1"/>
</dbReference>
<evidence type="ECO:0000256" key="1">
    <source>
        <dbReference type="SAM" id="Phobius"/>
    </source>
</evidence>
<feature type="transmembrane region" description="Helical" evidence="1">
    <location>
        <begin position="151"/>
        <end position="168"/>
    </location>
</feature>
<organism evidence="2 3">
    <name type="scientific">Candidatus Amunia macphersoniae</name>
    <dbReference type="NCBI Taxonomy" id="3127014"/>
    <lineage>
        <taxon>Bacteria</taxon>
        <taxon>Bacillati</taxon>
        <taxon>Candidatus Dormiibacterota</taxon>
        <taxon>Candidatus Dormibacteria</taxon>
        <taxon>Candidatus Aeolococcales</taxon>
        <taxon>Candidatus Aeolococcaceae</taxon>
        <taxon>Candidatus Amunia</taxon>
    </lineage>
</organism>
<evidence type="ECO:0000313" key="2">
    <source>
        <dbReference type="EMBL" id="MBJ7610627.1"/>
    </source>
</evidence>
<reference evidence="2 3" key="1">
    <citation type="submission" date="2020-10" db="EMBL/GenBank/DDBJ databases">
        <title>Ca. Dormibacterota MAGs.</title>
        <authorList>
            <person name="Montgomery K."/>
        </authorList>
    </citation>
    <scope>NUCLEOTIDE SEQUENCE [LARGE SCALE GENOMIC DNA]</scope>
    <source>
        <strain evidence="2">Mitchell_Peninsula_5</strain>
    </source>
</reference>
<keyword evidence="1" id="KW-0812">Transmembrane</keyword>
<dbReference type="InterPro" id="IPR024529">
    <property type="entry name" value="ECF_trnsprt_substrate-spec"/>
</dbReference>
<dbReference type="AlphaFoldDB" id="A0A934NAW7"/>
<protein>
    <submittedName>
        <fullName evidence="2">ECF transporter S component</fullName>
    </submittedName>
</protein>
<dbReference type="EMBL" id="JAEKNN010000069">
    <property type="protein sequence ID" value="MBJ7610627.1"/>
    <property type="molecule type" value="Genomic_DNA"/>
</dbReference>
<sequence length="259" mass="26229">MRLAAVTVAGAALFLWPFTGLGGPGLAAAAAVSSGCVLALLAVETMSRRLDSRGLALIAAIAAVDSALRLALVSGIGGFSPIFLLVLCAGYAMGAEFGFVCGATALLVSALVTAGVGPWLPYEMIATGWVGAAAGLAGAHRRGRTPQRRDVLLLAVVGVACGFAYGAVMDIWDWTFFRGAADVGYLPGLGAAATASRFGHFYLATSLVYDGFRAAGNALLVLLLGAPVLGALVRLQRRHHLVIEDSPALPGAAPAAQPG</sequence>
<name>A0A934NAW7_9BACT</name>
<keyword evidence="1" id="KW-0472">Membrane</keyword>
<comment type="caution">
    <text evidence="2">The sequence shown here is derived from an EMBL/GenBank/DDBJ whole genome shotgun (WGS) entry which is preliminary data.</text>
</comment>
<dbReference type="GO" id="GO:0022857">
    <property type="term" value="F:transmembrane transporter activity"/>
    <property type="evidence" value="ECO:0007669"/>
    <property type="project" value="InterPro"/>
</dbReference>
<accession>A0A934NAW7</accession>
<proteinExistence type="predicted"/>
<feature type="transmembrane region" description="Helical" evidence="1">
    <location>
        <begin position="84"/>
        <end position="113"/>
    </location>
</feature>
<keyword evidence="1" id="KW-1133">Transmembrane helix</keyword>
<dbReference type="Proteomes" id="UP000614410">
    <property type="component" value="Unassembled WGS sequence"/>
</dbReference>
<dbReference type="Gene3D" id="1.10.1760.20">
    <property type="match status" value="1"/>
</dbReference>
<gene>
    <name evidence="2" type="ORF">JF887_14565</name>
</gene>
<evidence type="ECO:0000313" key="3">
    <source>
        <dbReference type="Proteomes" id="UP000614410"/>
    </source>
</evidence>
<feature type="transmembrane region" description="Helical" evidence="1">
    <location>
        <begin position="214"/>
        <end position="233"/>
    </location>
</feature>